<protein>
    <submittedName>
        <fullName evidence="3">Ribulosamine/erythrulosamine 3-kinase potentially involved in protein deglycation</fullName>
    </submittedName>
</protein>
<evidence type="ECO:0000313" key="3">
    <source>
        <dbReference type="EMBL" id="EON77634.1"/>
    </source>
</evidence>
<sequence length="290" mass="32951">MENPSEDFESILFEVFGQEIDVPDFALVASGHANQAILLDTSRGAFLLKVSTVVESRQFGEEARGLKLIGRHTSLKVPEVYGYGKVGTSHYILMEWLVQGKRVPTYWSELGEGIAELHMATVSNFGFEVSNYIADLPQRNTYRPDWNTFFVEERLEPMLHRAYLHQLISKENLIKVQSIYPRFAGLFPNERPSLLHGDLWSGNVLSTEKGNPALIDPSVYYGHREMDLAFSKLFGGFDAAFYEAYNHVFPLDPGFDDRMDVYNLYPLLVHLNLFGAGYLPGVLRIVDRFS</sequence>
<comment type="caution">
    <text evidence="3">The sequence shown here is derived from an EMBL/GenBank/DDBJ whole genome shotgun (WGS) entry which is preliminary data.</text>
</comment>
<dbReference type="Gene3D" id="3.90.1200.10">
    <property type="match status" value="1"/>
</dbReference>
<name>R7ZUH9_9BACT</name>
<comment type="similarity">
    <text evidence="1 2">Belongs to the fructosamine kinase family.</text>
</comment>
<dbReference type="PIRSF" id="PIRSF006221">
    <property type="entry name" value="Ketosamine-3-kinase"/>
    <property type="match status" value="1"/>
</dbReference>
<proteinExistence type="inferred from homology"/>
<dbReference type="STRING" id="1232681.ADIS_1853"/>
<dbReference type="OrthoDB" id="5291879at2"/>
<dbReference type="Pfam" id="PF03881">
    <property type="entry name" value="Fructosamin_kin"/>
    <property type="match status" value="1"/>
</dbReference>
<gene>
    <name evidence="3" type="ORF">ADIS_1853</name>
</gene>
<dbReference type="PANTHER" id="PTHR12149:SF8">
    <property type="entry name" value="PROTEIN-RIBULOSAMINE 3-KINASE"/>
    <property type="match status" value="1"/>
</dbReference>
<evidence type="ECO:0000313" key="4">
    <source>
        <dbReference type="Proteomes" id="UP000013909"/>
    </source>
</evidence>
<dbReference type="EMBL" id="AQHR01000050">
    <property type="protein sequence ID" value="EON77634.1"/>
    <property type="molecule type" value="Genomic_DNA"/>
</dbReference>
<dbReference type="RefSeq" id="WP_010853991.1">
    <property type="nucleotide sequence ID" value="NZ_AQHR01000050.1"/>
</dbReference>
<organism evidence="3 4">
    <name type="scientific">Lunatimonas lonarensis</name>
    <dbReference type="NCBI Taxonomy" id="1232681"/>
    <lineage>
        <taxon>Bacteria</taxon>
        <taxon>Pseudomonadati</taxon>
        <taxon>Bacteroidota</taxon>
        <taxon>Cytophagia</taxon>
        <taxon>Cytophagales</taxon>
        <taxon>Cyclobacteriaceae</taxon>
    </lineage>
</organism>
<dbReference type="Proteomes" id="UP000013909">
    <property type="component" value="Unassembled WGS sequence"/>
</dbReference>
<evidence type="ECO:0000256" key="2">
    <source>
        <dbReference type="PIRNR" id="PIRNR006221"/>
    </source>
</evidence>
<dbReference type="GO" id="GO:0016301">
    <property type="term" value="F:kinase activity"/>
    <property type="evidence" value="ECO:0007669"/>
    <property type="project" value="UniProtKB-UniRule"/>
</dbReference>
<keyword evidence="2" id="KW-0808">Transferase</keyword>
<evidence type="ECO:0000256" key="1">
    <source>
        <dbReference type="ARBA" id="ARBA00009460"/>
    </source>
</evidence>
<accession>R7ZUH9</accession>
<keyword evidence="2 3" id="KW-0418">Kinase</keyword>
<reference evidence="3 4" key="1">
    <citation type="submission" date="2013-02" db="EMBL/GenBank/DDBJ databases">
        <title>A novel strain isolated from Lonar lake, Maharashtra, India.</title>
        <authorList>
            <person name="Singh A."/>
        </authorList>
    </citation>
    <scope>NUCLEOTIDE SEQUENCE [LARGE SCALE GENOMIC DNA]</scope>
    <source>
        <strain evidence="3 4">AK24</strain>
    </source>
</reference>
<keyword evidence="4" id="KW-1185">Reference proteome</keyword>
<dbReference type="AlphaFoldDB" id="R7ZUH9"/>
<dbReference type="PATRIC" id="fig|1288963.3.peg.1843"/>
<dbReference type="InterPro" id="IPR016477">
    <property type="entry name" value="Fructo-/Ketosamine-3-kinase"/>
</dbReference>
<dbReference type="Gene3D" id="3.30.200.20">
    <property type="entry name" value="Phosphorylase Kinase, domain 1"/>
    <property type="match status" value="1"/>
</dbReference>
<dbReference type="SUPFAM" id="SSF56112">
    <property type="entry name" value="Protein kinase-like (PK-like)"/>
    <property type="match status" value="1"/>
</dbReference>
<dbReference type="InterPro" id="IPR011009">
    <property type="entry name" value="Kinase-like_dom_sf"/>
</dbReference>
<dbReference type="PANTHER" id="PTHR12149">
    <property type="entry name" value="FRUCTOSAMINE 3 KINASE-RELATED PROTEIN"/>
    <property type="match status" value="1"/>
</dbReference>